<evidence type="ECO:0000313" key="2">
    <source>
        <dbReference type="Proteomes" id="UP000287651"/>
    </source>
</evidence>
<sequence length="63" mass="7622">MVFCGLSQKFKILPIPNVLSHSKLYEHGFMKKCDEHKLCVKSRFYRFFALHLKNSKYYPFLTY</sequence>
<name>A0A427B9G7_ENSVE</name>
<proteinExistence type="predicted"/>
<accession>A0A427B9G7</accession>
<dbReference type="Proteomes" id="UP000287651">
    <property type="component" value="Unassembled WGS sequence"/>
</dbReference>
<gene>
    <name evidence="1" type="ORF">B296_00000505</name>
</gene>
<reference evidence="1 2" key="1">
    <citation type="journal article" date="2014" name="Agronomy (Basel)">
        <title>A Draft Genome Sequence for Ensete ventricosum, the Drought-Tolerant Tree Against Hunger.</title>
        <authorList>
            <person name="Harrison J."/>
            <person name="Moore K.A."/>
            <person name="Paszkiewicz K."/>
            <person name="Jones T."/>
            <person name="Grant M."/>
            <person name="Ambacheew D."/>
            <person name="Muzemil S."/>
            <person name="Studholme D.J."/>
        </authorList>
    </citation>
    <scope>NUCLEOTIDE SEQUENCE [LARGE SCALE GENOMIC DNA]</scope>
</reference>
<organism evidence="1 2">
    <name type="scientific">Ensete ventricosum</name>
    <name type="common">Abyssinian banana</name>
    <name type="synonym">Musa ensete</name>
    <dbReference type="NCBI Taxonomy" id="4639"/>
    <lineage>
        <taxon>Eukaryota</taxon>
        <taxon>Viridiplantae</taxon>
        <taxon>Streptophyta</taxon>
        <taxon>Embryophyta</taxon>
        <taxon>Tracheophyta</taxon>
        <taxon>Spermatophyta</taxon>
        <taxon>Magnoliopsida</taxon>
        <taxon>Liliopsida</taxon>
        <taxon>Zingiberales</taxon>
        <taxon>Musaceae</taxon>
        <taxon>Ensete</taxon>
    </lineage>
</organism>
<protein>
    <submittedName>
        <fullName evidence="1">Uncharacterized protein</fullName>
    </submittedName>
</protein>
<comment type="caution">
    <text evidence="1">The sequence shown here is derived from an EMBL/GenBank/DDBJ whole genome shotgun (WGS) entry which is preliminary data.</text>
</comment>
<dbReference type="AlphaFoldDB" id="A0A427B9G7"/>
<evidence type="ECO:0000313" key="1">
    <source>
        <dbReference type="EMBL" id="RRT85127.1"/>
    </source>
</evidence>
<dbReference type="EMBL" id="AMZH03000173">
    <property type="protein sequence ID" value="RRT85127.1"/>
    <property type="molecule type" value="Genomic_DNA"/>
</dbReference>